<accession>A0A8J3CDG8</accession>
<dbReference type="InterPro" id="IPR024520">
    <property type="entry name" value="DUF3558"/>
</dbReference>
<comment type="caution">
    <text evidence="2">The sequence shown here is derived from an EMBL/GenBank/DDBJ whole genome shotgun (WGS) entry which is preliminary data.</text>
</comment>
<evidence type="ECO:0000256" key="1">
    <source>
        <dbReference type="SAM" id="MobiDB-lite"/>
    </source>
</evidence>
<keyword evidence="3" id="KW-1185">Reference proteome</keyword>
<dbReference type="AlphaFoldDB" id="A0A8J3CDG8"/>
<feature type="compositionally biased region" description="Polar residues" evidence="1">
    <location>
        <begin position="1"/>
        <end position="11"/>
    </location>
</feature>
<proteinExistence type="predicted"/>
<reference evidence="2" key="1">
    <citation type="journal article" date="2014" name="Int. J. Syst. Evol. Microbiol.">
        <title>Complete genome sequence of Corynebacterium casei LMG S-19264T (=DSM 44701T), isolated from a smear-ripened cheese.</title>
        <authorList>
            <consortium name="US DOE Joint Genome Institute (JGI-PGF)"/>
            <person name="Walter F."/>
            <person name="Albersmeier A."/>
            <person name="Kalinowski J."/>
            <person name="Ruckert C."/>
        </authorList>
    </citation>
    <scope>NUCLEOTIDE SEQUENCE</scope>
    <source>
        <strain evidence="2">CGMCC 4.5737</strain>
    </source>
</reference>
<gene>
    <name evidence="2" type="ORF">GCM10012275_22750</name>
</gene>
<name>A0A8J3CDG8_9PSEU</name>
<protein>
    <recommendedName>
        <fullName evidence="4">DUF3558 domain-containing protein</fullName>
    </recommendedName>
</protein>
<sequence length="142" mass="14364">MTRPASSSSVGSVPDPCDLVDPAVATDLGLPQGRRGTFGGKPECQFRAGGPVGGRVLLDPGPGAAPEKLRPHTGDTVTSLEISGRPARQEAGANQRTCSVVIGYGADGSATVDASTRSAGEPSTACAIARKLAESVARRLPR</sequence>
<dbReference type="Proteomes" id="UP000637578">
    <property type="component" value="Unassembled WGS sequence"/>
</dbReference>
<reference evidence="2" key="2">
    <citation type="submission" date="2020-09" db="EMBL/GenBank/DDBJ databases">
        <authorList>
            <person name="Sun Q."/>
            <person name="Zhou Y."/>
        </authorList>
    </citation>
    <scope>NUCLEOTIDE SEQUENCE</scope>
    <source>
        <strain evidence="2">CGMCC 4.5737</strain>
    </source>
</reference>
<evidence type="ECO:0000313" key="2">
    <source>
        <dbReference type="EMBL" id="GGM51266.1"/>
    </source>
</evidence>
<dbReference type="EMBL" id="BMMK01000008">
    <property type="protein sequence ID" value="GGM51266.1"/>
    <property type="molecule type" value="Genomic_DNA"/>
</dbReference>
<organism evidence="2 3">
    <name type="scientific">Longimycelium tulufanense</name>
    <dbReference type="NCBI Taxonomy" id="907463"/>
    <lineage>
        <taxon>Bacteria</taxon>
        <taxon>Bacillati</taxon>
        <taxon>Actinomycetota</taxon>
        <taxon>Actinomycetes</taxon>
        <taxon>Pseudonocardiales</taxon>
        <taxon>Pseudonocardiaceae</taxon>
        <taxon>Longimycelium</taxon>
    </lineage>
</organism>
<evidence type="ECO:0000313" key="3">
    <source>
        <dbReference type="Proteomes" id="UP000637578"/>
    </source>
</evidence>
<dbReference type="Pfam" id="PF12079">
    <property type="entry name" value="DUF3558"/>
    <property type="match status" value="1"/>
</dbReference>
<evidence type="ECO:0008006" key="4">
    <source>
        <dbReference type="Google" id="ProtNLM"/>
    </source>
</evidence>
<feature type="region of interest" description="Disordered" evidence="1">
    <location>
        <begin position="1"/>
        <end position="95"/>
    </location>
</feature>